<dbReference type="Pfam" id="PF00563">
    <property type="entry name" value="EAL"/>
    <property type="match status" value="1"/>
</dbReference>
<dbReference type="SUPFAM" id="SSF141868">
    <property type="entry name" value="EAL domain-like"/>
    <property type="match status" value="1"/>
</dbReference>
<organism evidence="4 5">
    <name type="scientific">Microcystis aeruginosa NIES-3787</name>
    <dbReference type="NCBI Taxonomy" id="2517782"/>
    <lineage>
        <taxon>Bacteria</taxon>
        <taxon>Bacillati</taxon>
        <taxon>Cyanobacteriota</taxon>
        <taxon>Cyanophyceae</taxon>
        <taxon>Oscillatoriophycideae</taxon>
        <taxon>Chroococcales</taxon>
        <taxon>Microcystaceae</taxon>
        <taxon>Microcystis</taxon>
    </lineage>
</organism>
<proteinExistence type="predicted"/>
<dbReference type="SMART" id="SM00267">
    <property type="entry name" value="GGDEF"/>
    <property type="match status" value="1"/>
</dbReference>
<accession>A0A6H9GHS4</accession>
<dbReference type="SUPFAM" id="SSF55785">
    <property type="entry name" value="PYP-like sensor domain (PAS domain)"/>
    <property type="match status" value="1"/>
</dbReference>
<name>A0A6H9GHS4_MICAE</name>
<dbReference type="SUPFAM" id="SSF55073">
    <property type="entry name" value="Nucleotide cyclase"/>
    <property type="match status" value="1"/>
</dbReference>
<dbReference type="Pfam" id="PF00990">
    <property type="entry name" value="GGDEF"/>
    <property type="match status" value="1"/>
</dbReference>
<sequence length="702" mass="78912">MSETKLIRETSSLLDEVIELEEAVENLFELSTLSSLKISDDWTCLSINSQALKWMGCNHESIIGRKSPTNPIAIENWAALKNCWQHISIDGSDDDIFLLTDSSGQQRPFYFLSATKANEYRTLSERTIIFDIARYKLQAERQSISTIMFESKMSICIADEHGFIIEANKAFSELSGYSAKELRGKSFDSFALLPGNVNLKSRIQQSLSSKGDWEGEIREQSKDGTSFTVWANISTVSMKAHGKSYYVLCLYDITANKSSQEEIYHLAYFDPLTQLPNRRKLNETLSKILNTNLRSDFHGAALFIDLDKFKSLNDTKGHGVGDLLLIEVGRRLQHTVRLGDTVARVGGDEFVVLLESLSEDLSKATFEVNKIGTKILKALSRPYKLEDIQFSCGASIGINVFRYTDSVLDVIQHADMAMYEAKKNGRKSLCFYDPLMKAYATANANLEQELGVAIELDQLTFFLQPQFNSNDEVLSAELLLRWKHPSRGILKPNEFISVAEESGLIVPIGFWVIKEACRQIRRWESCPVLSKIKLAVNVSARQFQDPSFVKKIFRIVQASNIDGSMLILELTESMMRDINQVREKMEKIRELGILFSLDDFGTGYSSLASLIQLPINQLKIDQIFVQNMVANSGDAIVVKTIIAMAKSLGINVIAEGLESVEARSLLNDMGCRLYQGHLFQQALPVQDFEYLVKQSNGLSTNS</sequence>
<dbReference type="PROSITE" id="PS50887">
    <property type="entry name" value="GGDEF"/>
    <property type="match status" value="1"/>
</dbReference>
<dbReference type="PANTHER" id="PTHR44757:SF2">
    <property type="entry name" value="BIOFILM ARCHITECTURE MAINTENANCE PROTEIN MBAA"/>
    <property type="match status" value="1"/>
</dbReference>
<dbReference type="Pfam" id="PF13426">
    <property type="entry name" value="PAS_9"/>
    <property type="match status" value="1"/>
</dbReference>
<gene>
    <name evidence="4" type="ORF">NIES3787_29760</name>
</gene>
<dbReference type="SMART" id="SM00091">
    <property type="entry name" value="PAS"/>
    <property type="match status" value="2"/>
</dbReference>
<dbReference type="Gene3D" id="3.20.20.450">
    <property type="entry name" value="EAL domain"/>
    <property type="match status" value="1"/>
</dbReference>
<dbReference type="PROSITE" id="PS50883">
    <property type="entry name" value="EAL"/>
    <property type="match status" value="1"/>
</dbReference>
<dbReference type="EMBL" id="BJCH01000039">
    <property type="protein sequence ID" value="GCL47270.1"/>
    <property type="molecule type" value="Genomic_DNA"/>
</dbReference>
<feature type="domain" description="GGDEF" evidence="3">
    <location>
        <begin position="297"/>
        <end position="434"/>
    </location>
</feature>
<evidence type="ECO:0000259" key="2">
    <source>
        <dbReference type="PROSITE" id="PS50883"/>
    </source>
</evidence>
<dbReference type="Gene3D" id="3.30.70.270">
    <property type="match status" value="1"/>
</dbReference>
<dbReference type="CDD" id="cd01948">
    <property type="entry name" value="EAL"/>
    <property type="match status" value="1"/>
</dbReference>
<evidence type="ECO:0000313" key="4">
    <source>
        <dbReference type="EMBL" id="GCL47270.1"/>
    </source>
</evidence>
<protein>
    <submittedName>
        <fullName evidence="4">Response regulator receiver modulated diguanylate cyclase/phosphodiesterase with PAS/PAC sensor(S)</fullName>
    </submittedName>
</protein>
<dbReference type="PROSITE" id="PS50112">
    <property type="entry name" value="PAS"/>
    <property type="match status" value="1"/>
</dbReference>
<dbReference type="InterPro" id="IPR000014">
    <property type="entry name" value="PAS"/>
</dbReference>
<dbReference type="InterPro" id="IPR029787">
    <property type="entry name" value="Nucleotide_cyclase"/>
</dbReference>
<evidence type="ECO:0000259" key="1">
    <source>
        <dbReference type="PROSITE" id="PS50112"/>
    </source>
</evidence>
<feature type="domain" description="EAL" evidence="2">
    <location>
        <begin position="443"/>
        <end position="696"/>
    </location>
</feature>
<dbReference type="InterPro" id="IPR035965">
    <property type="entry name" value="PAS-like_dom_sf"/>
</dbReference>
<dbReference type="InterPro" id="IPR043128">
    <property type="entry name" value="Rev_trsase/Diguanyl_cyclase"/>
</dbReference>
<evidence type="ECO:0000259" key="3">
    <source>
        <dbReference type="PROSITE" id="PS50887"/>
    </source>
</evidence>
<evidence type="ECO:0000313" key="5">
    <source>
        <dbReference type="Proteomes" id="UP000438874"/>
    </source>
</evidence>
<dbReference type="SMART" id="SM00052">
    <property type="entry name" value="EAL"/>
    <property type="match status" value="1"/>
</dbReference>
<dbReference type="InterPro" id="IPR035919">
    <property type="entry name" value="EAL_sf"/>
</dbReference>
<dbReference type="AlphaFoldDB" id="A0A6H9GHS4"/>
<comment type="caution">
    <text evidence="4">The sequence shown here is derived from an EMBL/GenBank/DDBJ whole genome shotgun (WGS) entry which is preliminary data.</text>
</comment>
<dbReference type="CDD" id="cd01949">
    <property type="entry name" value="GGDEF"/>
    <property type="match status" value="1"/>
</dbReference>
<reference evidence="4 5" key="1">
    <citation type="submission" date="2019-02" db="EMBL/GenBank/DDBJ databases">
        <title>Draft genome sequence of Arthrospira platensis NIES-3787.</title>
        <authorList>
            <person name="Yamaguchi H."/>
            <person name="Suzuki S."/>
            <person name="Kawachi M."/>
        </authorList>
    </citation>
    <scope>NUCLEOTIDE SEQUENCE [LARGE SCALE GENOMIC DNA]</scope>
    <source>
        <strain evidence="4 5">NIES-3787</strain>
    </source>
</reference>
<dbReference type="Proteomes" id="UP000438874">
    <property type="component" value="Unassembled WGS sequence"/>
</dbReference>
<dbReference type="InterPro" id="IPR000160">
    <property type="entry name" value="GGDEF_dom"/>
</dbReference>
<dbReference type="NCBIfam" id="TIGR00254">
    <property type="entry name" value="GGDEF"/>
    <property type="match status" value="1"/>
</dbReference>
<dbReference type="PANTHER" id="PTHR44757">
    <property type="entry name" value="DIGUANYLATE CYCLASE DGCP"/>
    <property type="match status" value="1"/>
</dbReference>
<dbReference type="CDD" id="cd00130">
    <property type="entry name" value="PAS"/>
    <property type="match status" value="1"/>
</dbReference>
<dbReference type="InterPro" id="IPR001633">
    <property type="entry name" value="EAL_dom"/>
</dbReference>
<feature type="domain" description="PAS" evidence="1">
    <location>
        <begin position="140"/>
        <end position="186"/>
    </location>
</feature>
<dbReference type="NCBIfam" id="TIGR00229">
    <property type="entry name" value="sensory_box"/>
    <property type="match status" value="1"/>
</dbReference>
<dbReference type="InterPro" id="IPR052155">
    <property type="entry name" value="Biofilm_reg_signaling"/>
</dbReference>
<dbReference type="Gene3D" id="3.30.450.20">
    <property type="entry name" value="PAS domain"/>
    <property type="match status" value="1"/>
</dbReference>